<dbReference type="EMBL" id="JBJDQH010000404">
    <property type="protein sequence ID" value="MFK4273912.1"/>
    <property type="molecule type" value="Genomic_DNA"/>
</dbReference>
<dbReference type="PANTHER" id="PTHR42986">
    <property type="entry name" value="BENZALDEHYDE DEHYDROGENASE YFMT"/>
    <property type="match status" value="1"/>
</dbReference>
<evidence type="ECO:0000313" key="4">
    <source>
        <dbReference type="EMBL" id="MFK4273912.1"/>
    </source>
</evidence>
<dbReference type="InterPro" id="IPR016161">
    <property type="entry name" value="Ald_DH/histidinol_DH"/>
</dbReference>
<keyword evidence="2" id="KW-0520">NAD</keyword>
<dbReference type="InterPro" id="IPR016163">
    <property type="entry name" value="Ald_DH_C"/>
</dbReference>
<comment type="caution">
    <text evidence="4">The sequence shown here is derived from an EMBL/GenBank/DDBJ whole genome shotgun (WGS) entry which is preliminary data.</text>
</comment>
<gene>
    <name evidence="4" type="ORF">ACI2L5_55155</name>
</gene>
<comment type="similarity">
    <text evidence="1">Belongs to the aldehyde dehydrogenase family.</text>
</comment>
<name>A0ABW8M6W7_9ACTN</name>
<evidence type="ECO:0000259" key="3">
    <source>
        <dbReference type="Pfam" id="PF00171"/>
    </source>
</evidence>
<feature type="non-terminal residue" evidence="4">
    <location>
        <position position="1"/>
    </location>
</feature>
<dbReference type="SUPFAM" id="SSF53720">
    <property type="entry name" value="ALDH-like"/>
    <property type="match status" value="1"/>
</dbReference>
<dbReference type="RefSeq" id="WP_404749610.1">
    <property type="nucleotide sequence ID" value="NZ_JBJDQH010000404.1"/>
</dbReference>
<feature type="domain" description="Aldehyde dehydrogenase" evidence="3">
    <location>
        <begin position="1"/>
        <end position="68"/>
    </location>
</feature>
<dbReference type="InterPro" id="IPR015590">
    <property type="entry name" value="Aldehyde_DH_dom"/>
</dbReference>
<keyword evidence="5" id="KW-1185">Reference proteome</keyword>
<reference evidence="4 5" key="1">
    <citation type="submission" date="2024-11" db="EMBL/GenBank/DDBJ databases">
        <title>The Natural Products Discovery Center: Release of the First 8490 Sequenced Strains for Exploring Actinobacteria Biosynthetic Diversity.</title>
        <authorList>
            <person name="Kalkreuter E."/>
            <person name="Kautsar S.A."/>
            <person name="Yang D."/>
            <person name="Bader C.D."/>
            <person name="Teijaro C.N."/>
            <person name="Fluegel L."/>
            <person name="Davis C.M."/>
            <person name="Simpson J.R."/>
            <person name="Lauterbach L."/>
            <person name="Steele A.D."/>
            <person name="Gui C."/>
            <person name="Meng S."/>
            <person name="Li G."/>
            <person name="Viehrig K."/>
            <person name="Ye F."/>
            <person name="Su P."/>
            <person name="Kiefer A.F."/>
            <person name="Nichols A."/>
            <person name="Cepeda A.J."/>
            <person name="Yan W."/>
            <person name="Fan B."/>
            <person name="Jiang Y."/>
            <person name="Adhikari A."/>
            <person name="Zheng C.-J."/>
            <person name="Schuster L."/>
            <person name="Cowan T.M."/>
            <person name="Smanski M.J."/>
            <person name="Chevrette M.G."/>
            <person name="De Carvalho L.P.S."/>
            <person name="Shen B."/>
        </authorList>
    </citation>
    <scope>NUCLEOTIDE SEQUENCE [LARGE SCALE GENOMIC DNA]</scope>
    <source>
        <strain evidence="4 5">NPDC020863</strain>
    </source>
</reference>
<organism evidence="4 5">
    <name type="scientific">Streptomyces milbemycinicus</name>
    <dbReference type="NCBI Taxonomy" id="476552"/>
    <lineage>
        <taxon>Bacteria</taxon>
        <taxon>Bacillati</taxon>
        <taxon>Actinomycetota</taxon>
        <taxon>Actinomycetes</taxon>
        <taxon>Kitasatosporales</taxon>
        <taxon>Streptomycetaceae</taxon>
        <taxon>Streptomyces</taxon>
    </lineage>
</organism>
<evidence type="ECO:0000256" key="1">
    <source>
        <dbReference type="ARBA" id="ARBA00009986"/>
    </source>
</evidence>
<evidence type="ECO:0000313" key="5">
    <source>
        <dbReference type="Proteomes" id="UP001620295"/>
    </source>
</evidence>
<dbReference type="Pfam" id="PF00171">
    <property type="entry name" value="Aldedh"/>
    <property type="match status" value="1"/>
</dbReference>
<proteinExistence type="inferred from homology"/>
<dbReference type="Proteomes" id="UP001620295">
    <property type="component" value="Unassembled WGS sequence"/>
</dbReference>
<dbReference type="Gene3D" id="3.40.309.10">
    <property type="entry name" value="Aldehyde Dehydrogenase, Chain A, domain 2"/>
    <property type="match status" value="1"/>
</dbReference>
<dbReference type="PANTHER" id="PTHR42986:SF1">
    <property type="entry name" value="BENZALDEHYDE DEHYDROGENASE YFMT"/>
    <property type="match status" value="1"/>
</dbReference>
<sequence>YGLSGAVHTGDIERGVRFAQRVHTGMIHVNDSTVHDEPIVPFGGEKHSGLGRLNGESMIEDFTTTKWISIQYGRSQFPF</sequence>
<accession>A0ABW8M6W7</accession>
<protein>
    <submittedName>
        <fullName evidence="4">Aldehyde dehydrogenase family protein</fullName>
    </submittedName>
</protein>
<evidence type="ECO:0000256" key="2">
    <source>
        <dbReference type="ARBA" id="ARBA00023027"/>
    </source>
</evidence>